<gene>
    <name evidence="4" type="ORF">OE88DRAFT_1627143</name>
</gene>
<dbReference type="GO" id="GO:0043386">
    <property type="term" value="P:mycotoxin biosynthetic process"/>
    <property type="evidence" value="ECO:0007669"/>
    <property type="project" value="InterPro"/>
</dbReference>
<comment type="pathway">
    <text evidence="1">Mycotoxin biosynthesis.</text>
</comment>
<dbReference type="GO" id="GO:0016491">
    <property type="term" value="F:oxidoreductase activity"/>
    <property type="evidence" value="ECO:0007669"/>
    <property type="project" value="UniProtKB-KW"/>
</dbReference>
<accession>A0A5C3N9J0</accession>
<dbReference type="Proteomes" id="UP000305948">
    <property type="component" value="Unassembled WGS sequence"/>
</dbReference>
<dbReference type="Pfam" id="PF11807">
    <property type="entry name" value="UstYa"/>
    <property type="match status" value="1"/>
</dbReference>
<reference evidence="4 5" key="1">
    <citation type="journal article" date="2019" name="Nat. Ecol. Evol.">
        <title>Megaphylogeny resolves global patterns of mushroom evolution.</title>
        <authorList>
            <person name="Varga T."/>
            <person name="Krizsan K."/>
            <person name="Foldi C."/>
            <person name="Dima B."/>
            <person name="Sanchez-Garcia M."/>
            <person name="Sanchez-Ramirez S."/>
            <person name="Szollosi G.J."/>
            <person name="Szarkandi J.G."/>
            <person name="Papp V."/>
            <person name="Albert L."/>
            <person name="Andreopoulos W."/>
            <person name="Angelini C."/>
            <person name="Antonin V."/>
            <person name="Barry K.W."/>
            <person name="Bougher N.L."/>
            <person name="Buchanan P."/>
            <person name="Buyck B."/>
            <person name="Bense V."/>
            <person name="Catcheside P."/>
            <person name="Chovatia M."/>
            <person name="Cooper J."/>
            <person name="Damon W."/>
            <person name="Desjardin D."/>
            <person name="Finy P."/>
            <person name="Geml J."/>
            <person name="Haridas S."/>
            <person name="Hughes K."/>
            <person name="Justo A."/>
            <person name="Karasinski D."/>
            <person name="Kautmanova I."/>
            <person name="Kiss B."/>
            <person name="Kocsube S."/>
            <person name="Kotiranta H."/>
            <person name="LaButti K.M."/>
            <person name="Lechner B.E."/>
            <person name="Liimatainen K."/>
            <person name="Lipzen A."/>
            <person name="Lukacs Z."/>
            <person name="Mihaltcheva S."/>
            <person name="Morgado L.N."/>
            <person name="Niskanen T."/>
            <person name="Noordeloos M.E."/>
            <person name="Ohm R.A."/>
            <person name="Ortiz-Santana B."/>
            <person name="Ovrebo C."/>
            <person name="Racz N."/>
            <person name="Riley R."/>
            <person name="Savchenko A."/>
            <person name="Shiryaev A."/>
            <person name="Soop K."/>
            <person name="Spirin V."/>
            <person name="Szebenyi C."/>
            <person name="Tomsovsky M."/>
            <person name="Tulloss R.E."/>
            <person name="Uehling J."/>
            <person name="Grigoriev I.V."/>
            <person name="Vagvolgyi C."/>
            <person name="Papp T."/>
            <person name="Martin F.M."/>
            <person name="Miettinen O."/>
            <person name="Hibbett D.S."/>
            <person name="Nagy L.G."/>
        </authorList>
    </citation>
    <scope>NUCLEOTIDE SEQUENCE [LARGE SCALE GENOMIC DNA]</scope>
    <source>
        <strain evidence="4 5">OMC1185</strain>
    </source>
</reference>
<dbReference type="OrthoDB" id="3687641at2759"/>
<dbReference type="PANTHER" id="PTHR33365:SF11">
    <property type="entry name" value="TAT PATHWAY SIGNAL SEQUENCE"/>
    <property type="match status" value="1"/>
</dbReference>
<evidence type="ECO:0000313" key="5">
    <source>
        <dbReference type="Proteomes" id="UP000305948"/>
    </source>
</evidence>
<dbReference type="InterPro" id="IPR021765">
    <property type="entry name" value="UstYa-like"/>
</dbReference>
<keyword evidence="5" id="KW-1185">Reference proteome</keyword>
<sequence>MLIRRSKAYLAHDYPESLPMDELEDVFLSVEDTVHYQITSSDSPTEWGSLFPPGEGFVHMGAQDRPFCISMFHQLHCLNNLKKAVVADQLSPGQSRHLDHCINYLRESVLCHPSLRLEPRSVHLLERYGIKGVDGLGLVHECRDWQAVYEAAAENFSSWKMRTSSGADI</sequence>
<comment type="similarity">
    <text evidence="3">Belongs to the ustYa family.</text>
</comment>
<proteinExistence type="inferred from homology"/>
<evidence type="ECO:0008006" key="6">
    <source>
        <dbReference type="Google" id="ProtNLM"/>
    </source>
</evidence>
<dbReference type="PANTHER" id="PTHR33365">
    <property type="entry name" value="YALI0B05434P"/>
    <property type="match status" value="1"/>
</dbReference>
<keyword evidence="2" id="KW-0560">Oxidoreductase</keyword>
<protein>
    <recommendedName>
        <fullName evidence="6">Oxidase ustYa</fullName>
    </recommendedName>
</protein>
<evidence type="ECO:0000256" key="2">
    <source>
        <dbReference type="ARBA" id="ARBA00023002"/>
    </source>
</evidence>
<evidence type="ECO:0000256" key="3">
    <source>
        <dbReference type="ARBA" id="ARBA00035112"/>
    </source>
</evidence>
<dbReference type="STRING" id="5364.A0A5C3N9J0"/>
<organism evidence="4 5">
    <name type="scientific">Heliocybe sulcata</name>
    <dbReference type="NCBI Taxonomy" id="5364"/>
    <lineage>
        <taxon>Eukaryota</taxon>
        <taxon>Fungi</taxon>
        <taxon>Dikarya</taxon>
        <taxon>Basidiomycota</taxon>
        <taxon>Agaricomycotina</taxon>
        <taxon>Agaricomycetes</taxon>
        <taxon>Gloeophyllales</taxon>
        <taxon>Gloeophyllaceae</taxon>
        <taxon>Heliocybe</taxon>
    </lineage>
</organism>
<dbReference type="AlphaFoldDB" id="A0A5C3N9J0"/>
<dbReference type="EMBL" id="ML213508">
    <property type="protein sequence ID" value="TFK53106.1"/>
    <property type="molecule type" value="Genomic_DNA"/>
</dbReference>
<name>A0A5C3N9J0_9AGAM</name>
<evidence type="ECO:0000256" key="1">
    <source>
        <dbReference type="ARBA" id="ARBA00004685"/>
    </source>
</evidence>
<evidence type="ECO:0000313" key="4">
    <source>
        <dbReference type="EMBL" id="TFK53106.1"/>
    </source>
</evidence>